<name>A0A2P0ZLK9_9CAUD</name>
<keyword evidence="3" id="KW-0378">Hydrolase</keyword>
<evidence type="ECO:0000313" key="4">
    <source>
        <dbReference type="EMBL" id="AVH86146.1"/>
    </source>
</evidence>
<dbReference type="Proteomes" id="UP000240855">
    <property type="component" value="Segment"/>
</dbReference>
<keyword evidence="1 3" id="KW-0929">Antimicrobial</keyword>
<dbReference type="Pfam" id="PF00959">
    <property type="entry name" value="Phage_lysozyme"/>
    <property type="match status" value="1"/>
</dbReference>
<evidence type="ECO:0000256" key="3">
    <source>
        <dbReference type="RuleBase" id="RU003788"/>
    </source>
</evidence>
<dbReference type="InterPro" id="IPR023347">
    <property type="entry name" value="Lysozyme_dom_sf"/>
</dbReference>
<dbReference type="InterPro" id="IPR023346">
    <property type="entry name" value="Lysozyme-like_dom_sf"/>
</dbReference>
<reference evidence="4 5" key="1">
    <citation type="submission" date="2018-01" db="EMBL/GenBank/DDBJ databases">
        <title>Genome of phiNV3, a phiKMVvirus-like phage infecting Pseudomonas agarici.</title>
        <authorList>
            <person name="Storey N.H."/>
        </authorList>
    </citation>
    <scope>NUCLEOTIDE SEQUENCE [LARGE SCALE GENOMIC DNA]</scope>
</reference>
<dbReference type="GO" id="GO:0031640">
    <property type="term" value="P:killing of cells of another organism"/>
    <property type="evidence" value="ECO:0007669"/>
    <property type="project" value="UniProtKB-KW"/>
</dbReference>
<dbReference type="GO" id="GO:0042742">
    <property type="term" value="P:defense response to bacterium"/>
    <property type="evidence" value="ECO:0007669"/>
    <property type="project" value="UniProtKB-KW"/>
</dbReference>
<dbReference type="GO" id="GO:0009253">
    <property type="term" value="P:peptidoglycan catabolic process"/>
    <property type="evidence" value="ECO:0007669"/>
    <property type="project" value="InterPro"/>
</dbReference>
<keyword evidence="5" id="KW-1185">Reference proteome</keyword>
<sequence length="886" mass="96305">MAERSSQELGLRINVTDRQAYQGGGRATVKDYDVQDTGSGASRVLSGILDAASGIVQRKFDANVQEQMVRGSRARMAGEAEDAIESDAFAAPFVRNGYRQQDYRIKQADFSLRMSQLAENEGRKLTPEQFTKRMGQEAAGILGTLDGLPAEAHMQALMQQTKAEETLLTKQAQSHAGWLIEEGTKPFLAQGNSILVKLRTAQAQGDDLTYRAATEEAALYHLNLLNTPAIPDGHKEKVAKQFLLGALDLNQRRVYEDLRDAGALDTMSFDDRRELNGAYERSQASTRSVESMADLESDATFQTGVASGVVGLDDAVSYAKDRVARKLWGHEQALSFVQNAQKGVANRQLMGNMVSALEAGDINQLNTLGFEVDEALTKYDQLAAANGASVSQRLSNNTKLGLRLGVFPKNYGAAVGASVRAVLASDGTVQPEMVQTLNTVAEQVAQAEKLNPAAGNVLLSGVPEEQRGAMAFMLQQAKLGIEPGQALKEYGARDLSATQQEDFQKFQNSQAFQKSLNGKVDSEFLSGAFGRIGNFVTGSSNLSGNEAVMSMYRRAVQDEAFQLSGDRRNAGLLTSPDGHEALLNLAAANVQSRTIQVGKDGVLFDRERTPLILPRGVSAEQVFGARDTKGIGQALADKYPPEVKGVFGDKSTVAFEYTRQNGMYRIQYDANGQELDRVKVDPKAIGTEVNRKNAEHVNAQRAADLGAEVDAGGGKKLLIDGGNASGMQRRGVYDWRRDMLSHEGYRDTVYKDRNGLAVGVGRNVTGKLKEGDKISREQAQQWFAEDTDNAIIAGNRIAKDLGVTNQQAILGLAGAAFQLGEAGLGEFKDTKKAIQMKDWEGFKKQVYDSAWAKQTPERVKAFLGYMQPHFTEMATGPDWYSEATAQ</sequence>
<dbReference type="EC" id="3.2.1.17" evidence="3"/>
<dbReference type="InterPro" id="IPR002196">
    <property type="entry name" value="Glyco_hydro_24"/>
</dbReference>
<dbReference type="SUPFAM" id="SSF53955">
    <property type="entry name" value="Lysozyme-like"/>
    <property type="match status" value="1"/>
</dbReference>
<gene>
    <name evidence="4" type="ORF">phiNV3_p37</name>
</gene>
<evidence type="ECO:0000313" key="5">
    <source>
        <dbReference type="Proteomes" id="UP000240855"/>
    </source>
</evidence>
<keyword evidence="3" id="KW-0326">Glycosidase</keyword>
<protein>
    <recommendedName>
        <fullName evidence="3">Lysozyme</fullName>
        <ecNumber evidence="3">3.2.1.17</ecNumber>
    </recommendedName>
</protein>
<evidence type="ECO:0000256" key="2">
    <source>
        <dbReference type="ARBA" id="ARBA00022638"/>
    </source>
</evidence>
<comment type="similarity">
    <text evidence="3">Belongs to the glycosyl hydrolase 24 family.</text>
</comment>
<proteinExistence type="inferred from homology"/>
<keyword evidence="2 3" id="KW-0081">Bacteriolytic enzyme</keyword>
<organism evidence="4 5">
    <name type="scientific">Pseudomonas phage phiNV3</name>
    <dbReference type="NCBI Taxonomy" id="2079544"/>
    <lineage>
        <taxon>Viruses</taxon>
        <taxon>Duplodnaviria</taxon>
        <taxon>Heunggongvirae</taxon>
        <taxon>Uroviricota</taxon>
        <taxon>Caudoviricetes</taxon>
        <taxon>Autographivirales</taxon>
        <taxon>Autoscriptoviridae</taxon>
        <taxon>Krylovirinae</taxon>
        <taxon>Kirikabuvirus</taxon>
        <taxon>Kirikabuvirus NV3</taxon>
    </lineage>
</organism>
<dbReference type="GO" id="GO:0016998">
    <property type="term" value="P:cell wall macromolecule catabolic process"/>
    <property type="evidence" value="ECO:0007669"/>
    <property type="project" value="InterPro"/>
</dbReference>
<evidence type="ECO:0000256" key="1">
    <source>
        <dbReference type="ARBA" id="ARBA00022529"/>
    </source>
</evidence>
<comment type="catalytic activity">
    <reaction evidence="3">
        <text>Hydrolysis of (1-&gt;4)-beta-linkages between N-acetylmuramic acid and N-acetyl-D-glucosamine residues in a peptidoglycan and between N-acetyl-D-glucosamine residues in chitodextrins.</text>
        <dbReference type="EC" id="3.2.1.17"/>
    </reaction>
</comment>
<dbReference type="GO" id="GO:0003796">
    <property type="term" value="F:lysozyme activity"/>
    <property type="evidence" value="ECO:0007669"/>
    <property type="project" value="UniProtKB-EC"/>
</dbReference>
<dbReference type="EMBL" id="MG845683">
    <property type="protein sequence ID" value="AVH86146.1"/>
    <property type="molecule type" value="Genomic_DNA"/>
</dbReference>
<accession>A0A2P0ZLK9</accession>
<dbReference type="Gene3D" id="1.10.530.40">
    <property type="match status" value="1"/>
</dbReference>